<reference evidence="5 6" key="1">
    <citation type="submission" date="2021-06" db="EMBL/GenBank/DDBJ databases">
        <authorList>
            <person name="Kallberg Y."/>
            <person name="Tangrot J."/>
            <person name="Rosling A."/>
        </authorList>
    </citation>
    <scope>NUCLEOTIDE SEQUENCE [LARGE SCALE GENOMIC DNA]</scope>
    <source>
        <strain evidence="5 6">120-4 pot B 10/14</strain>
    </source>
</reference>
<dbReference type="Pfam" id="PF13432">
    <property type="entry name" value="TPR_16"/>
    <property type="match status" value="2"/>
</dbReference>
<dbReference type="Gene3D" id="1.25.40.10">
    <property type="entry name" value="Tetratricopeptide repeat domain"/>
    <property type="match status" value="4"/>
</dbReference>
<evidence type="ECO:0000313" key="6">
    <source>
        <dbReference type="Proteomes" id="UP000789901"/>
    </source>
</evidence>
<keyword evidence="6" id="KW-1185">Reference proteome</keyword>
<feature type="repeat" description="TPR" evidence="3">
    <location>
        <begin position="407"/>
        <end position="440"/>
    </location>
</feature>
<dbReference type="InterPro" id="IPR050498">
    <property type="entry name" value="Ycf3"/>
</dbReference>
<dbReference type="SUPFAM" id="SSF48452">
    <property type="entry name" value="TPR-like"/>
    <property type="match status" value="2"/>
</dbReference>
<dbReference type="PANTHER" id="PTHR44858">
    <property type="entry name" value="TETRATRICOPEPTIDE REPEAT PROTEIN 6"/>
    <property type="match status" value="1"/>
</dbReference>
<name>A0ABM8W6Z4_GIGMA</name>
<dbReference type="PANTHER" id="PTHR44858:SF1">
    <property type="entry name" value="UDP-N-ACETYLGLUCOSAMINE--PEPTIDE N-ACETYLGLUCOSAMINYLTRANSFERASE SPINDLY-RELATED"/>
    <property type="match status" value="1"/>
</dbReference>
<evidence type="ECO:0000256" key="3">
    <source>
        <dbReference type="PROSITE-ProRule" id="PRU00339"/>
    </source>
</evidence>
<accession>A0ABM8W6Z4</accession>
<sequence length="703" mass="79801">MTEIYRYQFPNNGSQFSTYNNGTNSNNGTNGLNTSIRTGVNANYWQNDPNPQRLDIIGSSGKRTAYTEAPYISSSRTQIPQSPSYTSTGYISDDRSSYSNASDIITTDEDVITPTNNGSPLLNNQKTMFDEPIYNDDDSREKFRTYPLINTSTIGRRTDSISSSSKYTSPVDISPNSPALDDRKNKFPYSNMRTKNEKAHKSFSYDDKLHNTKYRRSLDTLHSIYESQQSSTSPSDAPLISRPVSPPIITNRLSPVPQIGRSISPTMRSYLNDDLTHSRSNSGSARSAAHFAGNFGGDRTYHINDSLYSTRNSRSRSTFTLPIPTDKFIESFKKKSKDHHPIYLKAIHALEAMQFNEAISLFTQVLSMFPNSYSLICYRAYASYQAESWNQAISDLNRAISKKPRRSRAYSLRGEVYRRLNKFDESLADLNTSLKLKKNIFALRTRAEVYSSLERFYDAISDLDSVLEIDPKNVLAIVRRAKAYCSLNHYQDALLDLELALNFDPVNTSSILMNRGEIHRLMGRYDLALIDFDSSLQSEENLFALERRGNVYKFLKKDREALADYTRVLQLDSKNFAAHKGRAEILYNIGNHEESLKHMNLALQIEPFDFSLLKGRGKINQELGYLDNALIDYNLALRISLCNRGATYFALGKYNEALSDFNKVLIRDPKNSYALQERSAVYQALGRNDKKMVEKSGNDVSTD</sequence>
<feature type="repeat" description="TPR" evidence="3">
    <location>
        <begin position="638"/>
        <end position="671"/>
    </location>
</feature>
<dbReference type="Pfam" id="PF00515">
    <property type="entry name" value="TPR_1"/>
    <property type="match status" value="1"/>
</dbReference>
<protein>
    <submittedName>
        <fullName evidence="5">296_t:CDS:1</fullName>
    </submittedName>
</protein>
<feature type="compositionally biased region" description="Low complexity" evidence="4">
    <location>
        <begin position="156"/>
        <end position="169"/>
    </location>
</feature>
<organism evidence="5 6">
    <name type="scientific">Gigaspora margarita</name>
    <dbReference type="NCBI Taxonomy" id="4874"/>
    <lineage>
        <taxon>Eukaryota</taxon>
        <taxon>Fungi</taxon>
        <taxon>Fungi incertae sedis</taxon>
        <taxon>Mucoromycota</taxon>
        <taxon>Glomeromycotina</taxon>
        <taxon>Glomeromycetes</taxon>
        <taxon>Diversisporales</taxon>
        <taxon>Gigasporaceae</taxon>
        <taxon>Gigaspora</taxon>
    </lineage>
</organism>
<evidence type="ECO:0000313" key="5">
    <source>
        <dbReference type="EMBL" id="CAG8541899.1"/>
    </source>
</evidence>
<dbReference type="PROSITE" id="PS50005">
    <property type="entry name" value="TPR"/>
    <property type="match status" value="3"/>
</dbReference>
<feature type="compositionally biased region" description="Polar residues" evidence="4">
    <location>
        <begin position="226"/>
        <end position="235"/>
    </location>
</feature>
<dbReference type="InterPro" id="IPR011990">
    <property type="entry name" value="TPR-like_helical_dom_sf"/>
</dbReference>
<keyword evidence="1" id="KW-0677">Repeat</keyword>
<feature type="region of interest" description="Disordered" evidence="4">
    <location>
        <begin position="156"/>
        <end position="189"/>
    </location>
</feature>
<feature type="region of interest" description="Disordered" evidence="4">
    <location>
        <begin position="11"/>
        <end position="32"/>
    </location>
</feature>
<evidence type="ECO:0000256" key="4">
    <source>
        <dbReference type="SAM" id="MobiDB-lite"/>
    </source>
</evidence>
<dbReference type="SMART" id="SM00028">
    <property type="entry name" value="TPR"/>
    <property type="match status" value="9"/>
</dbReference>
<feature type="region of interest" description="Disordered" evidence="4">
    <location>
        <begin position="73"/>
        <end position="93"/>
    </location>
</feature>
<dbReference type="Proteomes" id="UP000789901">
    <property type="component" value="Unassembled WGS sequence"/>
</dbReference>
<keyword evidence="2 3" id="KW-0802">TPR repeat</keyword>
<proteinExistence type="predicted"/>
<dbReference type="EMBL" id="CAJVQB010001588">
    <property type="protein sequence ID" value="CAG8541899.1"/>
    <property type="molecule type" value="Genomic_DNA"/>
</dbReference>
<evidence type="ECO:0000256" key="2">
    <source>
        <dbReference type="ARBA" id="ARBA00022803"/>
    </source>
</evidence>
<feature type="repeat" description="TPR" evidence="3">
    <location>
        <begin position="542"/>
        <end position="575"/>
    </location>
</feature>
<feature type="compositionally biased region" description="Low complexity" evidence="4">
    <location>
        <begin position="17"/>
        <end position="32"/>
    </location>
</feature>
<feature type="compositionally biased region" description="Polar residues" evidence="4">
    <location>
        <begin position="73"/>
        <end position="90"/>
    </location>
</feature>
<evidence type="ECO:0000256" key="1">
    <source>
        <dbReference type="ARBA" id="ARBA00022737"/>
    </source>
</evidence>
<comment type="caution">
    <text evidence="5">The sequence shown here is derived from an EMBL/GenBank/DDBJ whole genome shotgun (WGS) entry which is preliminary data.</text>
</comment>
<dbReference type="InterPro" id="IPR019734">
    <property type="entry name" value="TPR_rpt"/>
</dbReference>
<gene>
    <name evidence="5" type="ORF">GMARGA_LOCUS4124</name>
</gene>
<feature type="region of interest" description="Disordered" evidence="4">
    <location>
        <begin position="226"/>
        <end position="261"/>
    </location>
</feature>